<dbReference type="PANTHER" id="PTHR15319:SF1">
    <property type="entry name" value="TATA BOX-BINDING PROTEIN-ASSOCIATED FACTOR RNA POLYMERASE I SUBUNIT C"/>
    <property type="match status" value="1"/>
</dbReference>
<feature type="chain" id="PRO_5015144825" evidence="1">
    <location>
        <begin position="19"/>
        <end position="156"/>
    </location>
</feature>
<dbReference type="EMBL" id="KZ664620">
    <property type="protein sequence ID" value="PPS04318.1"/>
    <property type="molecule type" value="Genomic_DNA"/>
</dbReference>
<sequence length="156" mass="18080">MWTTFPLELLLLAFSSYPELLDVLFDDMTMPLEFLVVLNLPQSPPLLLRKPSCHNTKWSHKMQPDDLLVGHVLPLPILLTLHEFHNGCPDSEKIWLNNDEIVSLADDRDEMQVTKVYKVTDPNDTMDSIELELLDDLCPIEFKFDVPIMNFVLMEK</sequence>
<feature type="signal peptide" evidence="1">
    <location>
        <begin position="1"/>
        <end position="18"/>
    </location>
</feature>
<dbReference type="Proteomes" id="UP000239757">
    <property type="component" value="Unassembled WGS sequence"/>
</dbReference>
<evidence type="ECO:0000313" key="2">
    <source>
        <dbReference type="EMBL" id="PPS04318.1"/>
    </source>
</evidence>
<evidence type="ECO:0000313" key="3">
    <source>
        <dbReference type="Proteomes" id="UP000239757"/>
    </source>
</evidence>
<dbReference type="AlphaFoldDB" id="A0A2P5XLT1"/>
<dbReference type="GO" id="GO:0001650">
    <property type="term" value="C:fibrillar center"/>
    <property type="evidence" value="ECO:0007669"/>
    <property type="project" value="TreeGrafter"/>
</dbReference>
<dbReference type="InterPro" id="IPR038801">
    <property type="entry name" value="TAF1C"/>
</dbReference>
<reference evidence="2 3" key="1">
    <citation type="submission" date="2015-01" db="EMBL/GenBank/DDBJ databases">
        <title>Genome of allotetraploid Gossypium barbadense reveals genomic plasticity and fiber elongation in cotton evolution.</title>
        <authorList>
            <person name="Chen X."/>
            <person name="Liu X."/>
            <person name="Zhao B."/>
            <person name="Zheng H."/>
            <person name="Hu Y."/>
            <person name="Lu G."/>
            <person name="Yang C."/>
            <person name="Chen J."/>
            <person name="Shan C."/>
            <person name="Zhang L."/>
            <person name="Zhou Y."/>
            <person name="Wang L."/>
            <person name="Guo W."/>
            <person name="Bai Y."/>
            <person name="Ruan J."/>
            <person name="Shangguan X."/>
            <person name="Mao Y."/>
            <person name="Jiang J."/>
            <person name="Zhu Y."/>
            <person name="Lei J."/>
            <person name="Kang H."/>
            <person name="Chen S."/>
            <person name="He X."/>
            <person name="Wang R."/>
            <person name="Wang Y."/>
            <person name="Chen J."/>
            <person name="Wang L."/>
            <person name="Yu S."/>
            <person name="Wang B."/>
            <person name="Wei J."/>
            <person name="Song S."/>
            <person name="Lu X."/>
            <person name="Gao Z."/>
            <person name="Gu W."/>
            <person name="Deng X."/>
            <person name="Ma D."/>
            <person name="Wang S."/>
            <person name="Liang W."/>
            <person name="Fang L."/>
            <person name="Cai C."/>
            <person name="Zhu X."/>
            <person name="Zhou B."/>
            <person name="Zhang Y."/>
            <person name="Chen Z."/>
            <person name="Xu S."/>
            <person name="Zhu R."/>
            <person name="Wang S."/>
            <person name="Zhang T."/>
            <person name="Zhao G."/>
        </authorList>
    </citation>
    <scope>NUCLEOTIDE SEQUENCE [LARGE SCALE GENOMIC DNA]</scope>
    <source>
        <strain evidence="3">cv. Xinhai21</strain>
        <tissue evidence="2">Leaf</tissue>
    </source>
</reference>
<proteinExistence type="predicted"/>
<name>A0A2P5XLT1_GOSBA</name>
<accession>A0A2P5XLT1</accession>
<protein>
    <submittedName>
        <fullName evidence="2">Uncharacterized protein</fullName>
    </submittedName>
</protein>
<dbReference type="GO" id="GO:0001164">
    <property type="term" value="F:RNA polymerase I core promoter sequence-specific DNA binding"/>
    <property type="evidence" value="ECO:0007669"/>
    <property type="project" value="TreeGrafter"/>
</dbReference>
<gene>
    <name evidence="2" type="ORF">GOBAR_AA16341</name>
</gene>
<keyword evidence="1" id="KW-0732">Signal</keyword>
<organism evidence="2 3">
    <name type="scientific">Gossypium barbadense</name>
    <name type="common">Sea Island cotton</name>
    <name type="synonym">Hibiscus barbadensis</name>
    <dbReference type="NCBI Taxonomy" id="3634"/>
    <lineage>
        <taxon>Eukaryota</taxon>
        <taxon>Viridiplantae</taxon>
        <taxon>Streptophyta</taxon>
        <taxon>Embryophyta</taxon>
        <taxon>Tracheophyta</taxon>
        <taxon>Spermatophyta</taxon>
        <taxon>Magnoliopsida</taxon>
        <taxon>eudicotyledons</taxon>
        <taxon>Gunneridae</taxon>
        <taxon>Pentapetalae</taxon>
        <taxon>rosids</taxon>
        <taxon>malvids</taxon>
        <taxon>Malvales</taxon>
        <taxon>Malvaceae</taxon>
        <taxon>Malvoideae</taxon>
        <taxon>Gossypium</taxon>
    </lineage>
</organism>
<dbReference type="OrthoDB" id="2382881at2759"/>
<dbReference type="PANTHER" id="PTHR15319">
    <property type="entry name" value="TATA BOX-BINDING PROTEIN ASSOCIATED FACTOR RNA POLYMERASE I SUBUNIT C"/>
    <property type="match status" value="1"/>
</dbReference>
<evidence type="ECO:0000256" key="1">
    <source>
        <dbReference type="SAM" id="SignalP"/>
    </source>
</evidence>